<evidence type="ECO:0000256" key="5">
    <source>
        <dbReference type="ARBA" id="ARBA00023136"/>
    </source>
</evidence>
<dbReference type="Proteomes" id="UP000037035">
    <property type="component" value="Unassembled WGS sequence"/>
</dbReference>
<proteinExistence type="inferred from homology"/>
<feature type="region of interest" description="Disordered" evidence="7">
    <location>
        <begin position="72"/>
        <end position="95"/>
    </location>
</feature>
<keyword evidence="4 8" id="KW-1133">Transmembrane helix</keyword>
<comment type="similarity">
    <text evidence="2">Belongs to the TIP family.</text>
</comment>
<dbReference type="InterPro" id="IPR028994">
    <property type="entry name" value="Integrin_alpha_N"/>
</dbReference>
<evidence type="ECO:0000256" key="1">
    <source>
        <dbReference type="ARBA" id="ARBA00004479"/>
    </source>
</evidence>
<dbReference type="InterPro" id="IPR057089">
    <property type="entry name" value="C2_TIP"/>
</dbReference>
<protein>
    <recommendedName>
        <fullName evidence="9">T-cell immunomodulatory protein TIP C2 domain-containing protein</fullName>
    </recommendedName>
</protein>
<dbReference type="AlphaFoldDB" id="A0A0L6VHS9"/>
<evidence type="ECO:0000256" key="3">
    <source>
        <dbReference type="ARBA" id="ARBA00022692"/>
    </source>
</evidence>
<dbReference type="SUPFAM" id="SSF69318">
    <property type="entry name" value="Integrin alpha N-terminal domain"/>
    <property type="match status" value="1"/>
</dbReference>
<dbReference type="VEuPathDB" id="FungiDB:VP01_1609g16"/>
<keyword evidence="5 8" id="KW-0472">Membrane</keyword>
<dbReference type="EMBL" id="LAVV01006403">
    <property type="protein sequence ID" value="KNZ60122.1"/>
    <property type="molecule type" value="Genomic_DNA"/>
</dbReference>
<sequence>MGSVQWFSGSNSGSSARKNHNNNNNKEDDEDARDEQHPQANNVHEEDVWCTMGVVGIIRREAGRVEGDQVQDAGPVRLGRPRPRHARRNHHRHRGLQCRSVVESSHSLPLTSSTIPPYTLITFYYIAAISSPSVATSELYQFVSVPTNPVIPETLGRFVITNIIVTDINYDGRLDILVMGPADPTNKDSSLKMEVWYGIDGTSFVWPTLISSEAPGIPIPSCLSAHPLVFDSQGTMAMDLLGLPSSLPSVFKVWKNQASASSNSSAPFSIKEPPFNPAINCKLPNPHSSAFIDLDGDCLAGPHSHPSIPYAAQLAYHISSHTHTRADIFLTCQDGQGEQSYQIWINNKAAGFSLARMGVLPFGTKSVSFADMDRDGTMDMLLAVCPSQEKCAIHVAYNQQIPLCASGSQRQCRDPQNLCTADADFRFSFNSSESLFPEHRLVTELSRSDFLGPSPVSLQVGDYNLDGYPDLLVLVEPTGGSTLLTGTEALHGITDAKGAFFMDINEDGSLDVVIQRAVSLHPPISSSPAGRTISFFKNNFFNDAFFLKAIMLNGACSSRCPARDGRADYRPYGVNYAGASYKFTIQDTYGKRRATAVGQMPFNMYASPTSPYSFFGLGRTNNYVENMYVGSTRHQGQHYVNIEGVLPNSQLVVIPFQPPGAKGPEGWKKEIFLQPAEWIPWVSFSLAFVTSLLAIIVLILHLNQKREDERERRRKAHTINFDAL</sequence>
<evidence type="ECO:0000313" key="10">
    <source>
        <dbReference type="EMBL" id="KNZ60122.1"/>
    </source>
</evidence>
<evidence type="ECO:0000256" key="8">
    <source>
        <dbReference type="SAM" id="Phobius"/>
    </source>
</evidence>
<reference evidence="10 11" key="1">
    <citation type="submission" date="2015-08" db="EMBL/GenBank/DDBJ databases">
        <title>Next Generation Sequencing and Analysis of the Genome of Puccinia sorghi L Schw, the Causal Agent of Maize Common Rust.</title>
        <authorList>
            <person name="Rochi L."/>
            <person name="Burguener G."/>
            <person name="Darino M."/>
            <person name="Turjanski A."/>
            <person name="Kreff E."/>
            <person name="Dieguez M.J."/>
            <person name="Sacco F."/>
        </authorList>
    </citation>
    <scope>NUCLEOTIDE SEQUENCE [LARGE SCALE GENOMIC DNA]</scope>
    <source>
        <strain evidence="10 11">RO10H11247</strain>
    </source>
</reference>
<evidence type="ECO:0000259" key="9">
    <source>
        <dbReference type="Pfam" id="PF23122"/>
    </source>
</evidence>
<keyword evidence="11" id="KW-1185">Reference proteome</keyword>
<feature type="compositionally biased region" description="Basic residues" evidence="7">
    <location>
        <begin position="79"/>
        <end position="95"/>
    </location>
</feature>
<name>A0A0L6VHS9_9BASI</name>
<gene>
    <name evidence="10" type="ORF">VP01_1609g16</name>
</gene>
<comment type="caution">
    <text evidence="10">The sequence shown here is derived from an EMBL/GenBank/DDBJ whole genome shotgun (WGS) entry which is preliminary data.</text>
</comment>
<evidence type="ECO:0000313" key="11">
    <source>
        <dbReference type="Proteomes" id="UP000037035"/>
    </source>
</evidence>
<evidence type="ECO:0000256" key="2">
    <source>
        <dbReference type="ARBA" id="ARBA00006496"/>
    </source>
</evidence>
<dbReference type="Pfam" id="PF23122">
    <property type="entry name" value="C2_ITFG1"/>
    <property type="match status" value="1"/>
</dbReference>
<comment type="subcellular location">
    <subcellularLocation>
        <location evidence="1">Membrane</location>
        <topology evidence="1">Single-pass type I membrane protein</topology>
    </subcellularLocation>
</comment>
<organism evidence="10 11">
    <name type="scientific">Puccinia sorghi</name>
    <dbReference type="NCBI Taxonomy" id="27349"/>
    <lineage>
        <taxon>Eukaryota</taxon>
        <taxon>Fungi</taxon>
        <taxon>Dikarya</taxon>
        <taxon>Basidiomycota</taxon>
        <taxon>Pucciniomycotina</taxon>
        <taxon>Pucciniomycetes</taxon>
        <taxon>Pucciniales</taxon>
        <taxon>Pucciniaceae</taxon>
        <taxon>Puccinia</taxon>
    </lineage>
</organism>
<feature type="transmembrane region" description="Helical" evidence="8">
    <location>
        <begin position="678"/>
        <end position="702"/>
    </location>
</feature>
<dbReference type="PANTHER" id="PTHR13412:SF0">
    <property type="entry name" value="T-CELL IMMUNOMODULATORY PROTEIN"/>
    <property type="match status" value="1"/>
</dbReference>
<feature type="domain" description="T-cell immunomodulatory protein TIP C2" evidence="9">
    <location>
        <begin position="571"/>
        <end position="672"/>
    </location>
</feature>
<dbReference type="OrthoDB" id="10022113at2759"/>
<feature type="region of interest" description="Disordered" evidence="7">
    <location>
        <begin position="1"/>
        <end position="45"/>
    </location>
</feature>
<feature type="compositionally biased region" description="Polar residues" evidence="7">
    <location>
        <begin position="1"/>
        <end position="15"/>
    </location>
</feature>
<accession>A0A0L6VHS9</accession>
<keyword evidence="6" id="KW-0325">Glycoprotein</keyword>
<evidence type="ECO:0000256" key="6">
    <source>
        <dbReference type="ARBA" id="ARBA00023180"/>
    </source>
</evidence>
<dbReference type="InterPro" id="IPR024881">
    <property type="entry name" value="Tip"/>
</dbReference>
<evidence type="ECO:0000256" key="7">
    <source>
        <dbReference type="SAM" id="MobiDB-lite"/>
    </source>
</evidence>
<evidence type="ECO:0000256" key="4">
    <source>
        <dbReference type="ARBA" id="ARBA00022989"/>
    </source>
</evidence>
<dbReference type="PANTHER" id="PTHR13412">
    <property type="entry name" value="T-CELL IMMUNOMODULATORY PROTEIN HOMOLOG"/>
    <property type="match status" value="1"/>
</dbReference>
<dbReference type="GO" id="GO:0005886">
    <property type="term" value="C:plasma membrane"/>
    <property type="evidence" value="ECO:0007669"/>
    <property type="project" value="TreeGrafter"/>
</dbReference>
<keyword evidence="3 8" id="KW-0812">Transmembrane</keyword>